<dbReference type="EMBL" id="CAEZYI010000033">
    <property type="protein sequence ID" value="CAB4720913.1"/>
    <property type="molecule type" value="Genomic_DNA"/>
</dbReference>
<evidence type="ECO:0000313" key="3">
    <source>
        <dbReference type="EMBL" id="CAB5074569.1"/>
    </source>
</evidence>
<sequence length="96" mass="10071">MVRDRSTEITVASAETIRMIRLPLISAAVGGTKDCWRLAAALVLRSIKIARKTTAKPATKPCPTFLIINASITGLPNPGAPINAATTTKETAAITV</sequence>
<dbReference type="AlphaFoldDB" id="A0A6J7V9H9"/>
<evidence type="ECO:0000313" key="1">
    <source>
        <dbReference type="EMBL" id="CAB4720913.1"/>
    </source>
</evidence>
<reference evidence="3" key="1">
    <citation type="submission" date="2020-05" db="EMBL/GenBank/DDBJ databases">
        <authorList>
            <person name="Chiriac C."/>
            <person name="Salcher M."/>
            <person name="Ghai R."/>
            <person name="Kavagutti S V."/>
        </authorList>
    </citation>
    <scope>NUCLEOTIDE SEQUENCE</scope>
</reference>
<accession>A0A6J7V9H9</accession>
<proteinExistence type="predicted"/>
<name>A0A6J7V9H9_9ZZZZ</name>
<gene>
    <name evidence="1" type="ORF">UFOPK2662_00705</name>
    <name evidence="2" type="ORF">UFOPK4242_00805</name>
    <name evidence="3" type="ORF">UFOPK4382_00630</name>
</gene>
<organism evidence="3">
    <name type="scientific">freshwater metagenome</name>
    <dbReference type="NCBI Taxonomy" id="449393"/>
    <lineage>
        <taxon>unclassified sequences</taxon>
        <taxon>metagenomes</taxon>
        <taxon>ecological metagenomes</taxon>
    </lineage>
</organism>
<protein>
    <submittedName>
        <fullName evidence="3">Unannotated protein</fullName>
    </submittedName>
</protein>
<evidence type="ECO:0000313" key="2">
    <source>
        <dbReference type="EMBL" id="CAB5042592.1"/>
    </source>
</evidence>
<dbReference type="EMBL" id="CAFBQC010000036">
    <property type="protein sequence ID" value="CAB5042592.1"/>
    <property type="molecule type" value="Genomic_DNA"/>
</dbReference>
<dbReference type="EMBL" id="CAFBRA010000033">
    <property type="protein sequence ID" value="CAB5074569.1"/>
    <property type="molecule type" value="Genomic_DNA"/>
</dbReference>